<dbReference type="InterPro" id="IPR004794">
    <property type="entry name" value="Eubact_RibD"/>
</dbReference>
<dbReference type="Gene3D" id="3.40.140.10">
    <property type="entry name" value="Cytidine Deaminase, domain 2"/>
    <property type="match status" value="1"/>
</dbReference>
<feature type="domain" description="CMP/dCMP-type deaminase" evidence="9">
    <location>
        <begin position="78"/>
        <end position="200"/>
    </location>
</feature>
<evidence type="ECO:0000313" key="11">
    <source>
        <dbReference type="Proteomes" id="UP000825729"/>
    </source>
</evidence>
<dbReference type="FunFam" id="3.40.140.10:FF:000025">
    <property type="entry name" value="Riboflavin biosynthesis protein RibD"/>
    <property type="match status" value="1"/>
</dbReference>
<comment type="cofactor">
    <cofactor evidence="1">
        <name>Zn(2+)</name>
        <dbReference type="ChEBI" id="CHEBI:29105"/>
    </cofactor>
</comment>
<keyword evidence="5" id="KW-0378">Hydrolase</keyword>
<dbReference type="InterPro" id="IPR016193">
    <property type="entry name" value="Cytidine_deaminase-like"/>
</dbReference>
<dbReference type="InterPro" id="IPR024072">
    <property type="entry name" value="DHFR-like_dom_sf"/>
</dbReference>
<evidence type="ECO:0000256" key="3">
    <source>
        <dbReference type="ARBA" id="ARBA00012766"/>
    </source>
</evidence>
<dbReference type="EC" id="3.5.4.26" evidence="3"/>
<dbReference type="InterPro" id="IPR016192">
    <property type="entry name" value="APOBEC/CMP_deaminase_Zn-bd"/>
</dbReference>
<dbReference type="PANTHER" id="PTHR11079">
    <property type="entry name" value="CYTOSINE DEAMINASE FAMILY MEMBER"/>
    <property type="match status" value="1"/>
</dbReference>
<comment type="function">
    <text evidence="7">Monofunctional pyrimidine deaminase involved in the riboflavin biosynthesis pathway. Also has a reductase domain that lacks catalytically essential substrate-binding residues.</text>
</comment>
<evidence type="ECO:0000256" key="8">
    <source>
        <dbReference type="ARBA" id="ARBA00070721"/>
    </source>
</evidence>
<dbReference type="SUPFAM" id="SSF53597">
    <property type="entry name" value="Dihydrofolate reductase-like"/>
    <property type="match status" value="1"/>
</dbReference>
<evidence type="ECO:0000256" key="2">
    <source>
        <dbReference type="ARBA" id="ARBA00004882"/>
    </source>
</evidence>
<sequence>MHLLTVPTPKVNPNPPAFVSRNHGLSSSPVKCCSPVRVSNSFFGTGTCYWMNKEPAYPFLMRNHSTSFCIRCELHAEKDDSYYMRRCVEVARTALGCTSPNPMVGCVIVKDGNIVGEGFHPKAGQPHAEVFALKDAGVLAGNATAYVSLEPCNHYGRTPPCTEALIQAKVKRVVVGMVDPNPIVASKGVERLKEAGIDVKVGVEEDLCRKLNEAYIHRMLTRNPLGTLRYSLSLNGLFQSQLGLGADELGGYYSKLLQEYDGIIISGASLAQYSTYPRSREIGAKQPLQIIVATSSSFPIHLPVPDTNEAVVFKLKSTVLEPSTESNLHRLGIEIITLDQMELGQIFSYCGQQGLCSVLVDQRGDCSDFEEIIDKGIEQRLLQKMVAELLPLWAKDSDSDAIRVEGLGQKWIPLEDLKSQASGVSVLLEGYFR</sequence>
<keyword evidence="4" id="KW-0479">Metal-binding</keyword>
<dbReference type="Gene3D" id="3.40.430.10">
    <property type="entry name" value="Dihydrofolate Reductase, subunit A"/>
    <property type="match status" value="1"/>
</dbReference>
<evidence type="ECO:0000259" key="9">
    <source>
        <dbReference type="PROSITE" id="PS51747"/>
    </source>
</evidence>
<protein>
    <recommendedName>
        <fullName evidence="8">Riboflavin biosynthesis protein PYRD, chloroplastic</fullName>
        <ecNumber evidence="3">3.5.4.26</ecNumber>
    </recommendedName>
</protein>
<dbReference type="PROSITE" id="PS51747">
    <property type="entry name" value="CYT_DCMP_DEAMINASES_2"/>
    <property type="match status" value="1"/>
</dbReference>
<dbReference type="NCBIfam" id="TIGR00326">
    <property type="entry name" value="eubact_ribD"/>
    <property type="match status" value="1"/>
</dbReference>
<accession>A0AAV7E685</accession>
<comment type="pathway">
    <text evidence="2">Cofactor biosynthesis; riboflavin biosynthesis; 5-amino-6-(D-ribitylamino)uracil from GTP: step 2/4.</text>
</comment>
<evidence type="ECO:0000256" key="4">
    <source>
        <dbReference type="ARBA" id="ARBA00022723"/>
    </source>
</evidence>
<dbReference type="SUPFAM" id="SSF53927">
    <property type="entry name" value="Cytidine deaminase-like"/>
    <property type="match status" value="1"/>
</dbReference>
<evidence type="ECO:0000256" key="1">
    <source>
        <dbReference type="ARBA" id="ARBA00001947"/>
    </source>
</evidence>
<proteinExistence type="predicted"/>
<evidence type="ECO:0000256" key="7">
    <source>
        <dbReference type="ARBA" id="ARBA00058389"/>
    </source>
</evidence>
<dbReference type="GO" id="GO:0008270">
    <property type="term" value="F:zinc ion binding"/>
    <property type="evidence" value="ECO:0007669"/>
    <property type="project" value="InterPro"/>
</dbReference>
<dbReference type="GO" id="GO:0009231">
    <property type="term" value="P:riboflavin biosynthetic process"/>
    <property type="evidence" value="ECO:0007669"/>
    <property type="project" value="InterPro"/>
</dbReference>
<evidence type="ECO:0000256" key="5">
    <source>
        <dbReference type="ARBA" id="ARBA00022801"/>
    </source>
</evidence>
<dbReference type="CDD" id="cd01284">
    <property type="entry name" value="Riboflavin_deaminase-reductase"/>
    <property type="match status" value="1"/>
</dbReference>
<dbReference type="PANTHER" id="PTHR11079:SF162">
    <property type="entry name" value="RIBOFLAVIN BIOSYNTHESIS PROTEIN PYRD, CHLOROPLASTIC"/>
    <property type="match status" value="1"/>
</dbReference>
<dbReference type="Pfam" id="PF00383">
    <property type="entry name" value="dCMP_cyt_deam_1"/>
    <property type="match status" value="1"/>
</dbReference>
<dbReference type="AlphaFoldDB" id="A0AAV7E685"/>
<dbReference type="InterPro" id="IPR002125">
    <property type="entry name" value="CMP_dCMP_dom"/>
</dbReference>
<keyword evidence="6" id="KW-0862">Zinc</keyword>
<dbReference type="GO" id="GO:0008835">
    <property type="term" value="F:diaminohydroxyphosphoribosylaminopyrimidine deaminase activity"/>
    <property type="evidence" value="ECO:0007669"/>
    <property type="project" value="UniProtKB-EC"/>
</dbReference>
<dbReference type="PROSITE" id="PS00903">
    <property type="entry name" value="CYT_DCMP_DEAMINASES_1"/>
    <property type="match status" value="1"/>
</dbReference>
<comment type="caution">
    <text evidence="10">The sequence shown here is derived from an EMBL/GenBank/DDBJ whole genome shotgun (WGS) entry which is preliminary data.</text>
</comment>
<name>A0AAV7E685_ARIFI</name>
<organism evidence="10 11">
    <name type="scientific">Aristolochia fimbriata</name>
    <name type="common">White veined hardy Dutchman's pipe vine</name>
    <dbReference type="NCBI Taxonomy" id="158543"/>
    <lineage>
        <taxon>Eukaryota</taxon>
        <taxon>Viridiplantae</taxon>
        <taxon>Streptophyta</taxon>
        <taxon>Embryophyta</taxon>
        <taxon>Tracheophyta</taxon>
        <taxon>Spermatophyta</taxon>
        <taxon>Magnoliopsida</taxon>
        <taxon>Magnoliidae</taxon>
        <taxon>Piperales</taxon>
        <taxon>Aristolochiaceae</taxon>
        <taxon>Aristolochia</taxon>
    </lineage>
</organism>
<keyword evidence="11" id="KW-1185">Reference proteome</keyword>
<evidence type="ECO:0000313" key="10">
    <source>
        <dbReference type="EMBL" id="KAG9443326.1"/>
    </source>
</evidence>
<reference evidence="10 11" key="1">
    <citation type="submission" date="2021-07" db="EMBL/GenBank/DDBJ databases">
        <title>The Aristolochia fimbriata genome: insights into angiosperm evolution, floral development and chemical biosynthesis.</title>
        <authorList>
            <person name="Jiao Y."/>
        </authorList>
    </citation>
    <scope>NUCLEOTIDE SEQUENCE [LARGE SCALE GENOMIC DNA]</scope>
    <source>
        <strain evidence="10">IBCAS-2021</strain>
        <tissue evidence="10">Leaf</tissue>
    </source>
</reference>
<dbReference type="EMBL" id="JAINDJ010000006">
    <property type="protein sequence ID" value="KAG9443326.1"/>
    <property type="molecule type" value="Genomic_DNA"/>
</dbReference>
<dbReference type="Proteomes" id="UP000825729">
    <property type="component" value="Unassembled WGS sequence"/>
</dbReference>
<gene>
    <name evidence="10" type="ORF">H6P81_014666</name>
</gene>
<evidence type="ECO:0000256" key="6">
    <source>
        <dbReference type="ARBA" id="ARBA00022833"/>
    </source>
</evidence>